<feature type="compositionally biased region" description="Basic and acidic residues" evidence="1">
    <location>
        <begin position="513"/>
        <end position="530"/>
    </location>
</feature>
<dbReference type="RefSeq" id="WP_271091683.1">
    <property type="nucleotide sequence ID" value="NZ_JAPJZH010000016.1"/>
</dbReference>
<comment type="caution">
    <text evidence="3">The sequence shown here is derived from an EMBL/GenBank/DDBJ whole genome shotgun (WGS) entry which is preliminary data.</text>
</comment>
<organism evidence="3 4">
    <name type="scientific">Hoeflea poritis</name>
    <dbReference type="NCBI Taxonomy" id="2993659"/>
    <lineage>
        <taxon>Bacteria</taxon>
        <taxon>Pseudomonadati</taxon>
        <taxon>Pseudomonadota</taxon>
        <taxon>Alphaproteobacteria</taxon>
        <taxon>Hyphomicrobiales</taxon>
        <taxon>Rhizobiaceae</taxon>
        <taxon>Hoeflea</taxon>
    </lineage>
</organism>
<feature type="domain" description="Hydantoinase B/oxoprolinase" evidence="2">
    <location>
        <begin position="6"/>
        <end position="513"/>
    </location>
</feature>
<dbReference type="Pfam" id="PF02538">
    <property type="entry name" value="Hydantoinase_B"/>
    <property type="match status" value="1"/>
</dbReference>
<evidence type="ECO:0000313" key="4">
    <source>
        <dbReference type="Proteomes" id="UP001148313"/>
    </source>
</evidence>
<dbReference type="PANTHER" id="PTHR11365:SF23">
    <property type="entry name" value="HYPOTHETICAL 5-OXOPROLINASE (EUROFUNG)-RELATED"/>
    <property type="match status" value="1"/>
</dbReference>
<proteinExistence type="predicted"/>
<evidence type="ECO:0000313" key="3">
    <source>
        <dbReference type="EMBL" id="MDA4847840.1"/>
    </source>
</evidence>
<evidence type="ECO:0000259" key="2">
    <source>
        <dbReference type="Pfam" id="PF02538"/>
    </source>
</evidence>
<dbReference type="EMBL" id="JAPJZH010000016">
    <property type="protein sequence ID" value="MDA4847840.1"/>
    <property type="molecule type" value="Genomic_DNA"/>
</dbReference>
<dbReference type="InterPro" id="IPR045079">
    <property type="entry name" value="Oxoprolinase-like"/>
</dbReference>
<evidence type="ECO:0000256" key="1">
    <source>
        <dbReference type="SAM" id="MobiDB-lite"/>
    </source>
</evidence>
<accession>A0ABT4VT10</accession>
<gene>
    <name evidence="3" type="ORF">OOZ53_20945</name>
</gene>
<name>A0ABT4VT10_9HYPH</name>
<dbReference type="Proteomes" id="UP001148313">
    <property type="component" value="Unassembled WGS sequence"/>
</dbReference>
<feature type="region of interest" description="Disordered" evidence="1">
    <location>
        <begin position="488"/>
        <end position="530"/>
    </location>
</feature>
<dbReference type="InterPro" id="IPR003692">
    <property type="entry name" value="Hydantoinase_B"/>
</dbReference>
<keyword evidence="4" id="KW-1185">Reference proteome</keyword>
<protein>
    <submittedName>
        <fullName evidence="3">Hydantoinase B/oxoprolinase family protein</fullName>
    </submittedName>
</protein>
<dbReference type="PANTHER" id="PTHR11365">
    <property type="entry name" value="5-OXOPROLINASE RELATED"/>
    <property type="match status" value="1"/>
</dbReference>
<reference evidence="3" key="1">
    <citation type="submission" date="2022-11" db="EMBL/GenBank/DDBJ databases">
        <title>Hoeflea poritis sp. nov., isolated from scleractinian coral Porites lutea.</title>
        <authorList>
            <person name="Zhang G."/>
            <person name="Wei Q."/>
            <person name="Cai L."/>
        </authorList>
    </citation>
    <scope>NUCLEOTIDE SEQUENCE</scope>
    <source>
        <strain evidence="3">E7-10</strain>
    </source>
</reference>
<sequence length="530" mass="56504">MMELSPLKKQVVWERLIAIVEDQARALMKTAFSPIVRESGDLSAGVFDASGCMLAQARTGTPGHINTMAESVGKFLTFFPIDELSDGDVLATNDPWIGTGHLNDYVVVTPIFANQNLIGFFACTGHMTDVGGIGLSPDGLDIFMEGTRIPPVKIVEQGKLNEAIVQIARQNSRLPDEIEGDIHALIACNAWGDRRLKEMFEEVGLSDLELIGEHIIEHTDKAFQEAIRPHAGTTSTHQMTIDGYDEKLDLVATVSIHIDHVEVKWDGTSSASKFGINVPLGYAAAYSSYAVLCALASDVPNNHGTLQNIRVSAPKDTVVNAVFPQPVSCRHIVGGLLPDVVLGAIDKIIPGKLPAESASALWTLTFKGGGSNPFTTSIVTNGGTGARPHRDGLSATAFPSAVRGTPVEMVETKTPLIFWRRELRIGSSGEGCHRGGLGQEIEIGTCDGNPLTLVAAFDRIENAARGREGGQPGANGALCTSDGLPLAGKGTHTLPPDKTFVFRSPGGGGYGSPERRDPKAKEEDQRFGLI</sequence>